<accession>A0ABD1JBZ2</accession>
<evidence type="ECO:0000256" key="3">
    <source>
        <dbReference type="ARBA" id="ARBA00006335"/>
    </source>
</evidence>
<evidence type="ECO:0000256" key="7">
    <source>
        <dbReference type="ARBA" id="ARBA00047268"/>
    </source>
</evidence>
<evidence type="ECO:0000256" key="2">
    <source>
        <dbReference type="ARBA" id="ARBA00004991"/>
    </source>
</evidence>
<keyword evidence="10" id="KW-0812">Transmembrane</keyword>
<keyword evidence="6" id="KW-0443">Lipid metabolism</keyword>
<proteinExistence type="inferred from homology"/>
<dbReference type="GO" id="GO:0004767">
    <property type="term" value="F:sphingomyelin phosphodiesterase activity"/>
    <property type="evidence" value="ECO:0007669"/>
    <property type="project" value="UniProtKB-EC"/>
</dbReference>
<evidence type="ECO:0000256" key="6">
    <source>
        <dbReference type="ARBA" id="ARBA00022919"/>
    </source>
</evidence>
<comment type="catalytic activity">
    <reaction evidence="7">
        <text>a sphingomyelin + H2O = phosphocholine + an N-acylsphing-4-enine + H(+)</text>
        <dbReference type="Rhea" id="RHEA:19253"/>
        <dbReference type="ChEBI" id="CHEBI:15377"/>
        <dbReference type="ChEBI" id="CHEBI:15378"/>
        <dbReference type="ChEBI" id="CHEBI:17636"/>
        <dbReference type="ChEBI" id="CHEBI:52639"/>
        <dbReference type="ChEBI" id="CHEBI:295975"/>
        <dbReference type="EC" id="3.1.4.12"/>
    </reaction>
    <physiologicalReaction direction="left-to-right" evidence="7">
        <dbReference type="Rhea" id="RHEA:19254"/>
    </physiologicalReaction>
</comment>
<comment type="catalytic activity">
    <reaction evidence="8">
        <text>N-(hexadecanoyl)-sphing-4-enine-1-phosphocholine + H2O = N-hexadecanoylsphing-4-enine + phosphocholine + H(+)</text>
        <dbReference type="Rhea" id="RHEA:45644"/>
        <dbReference type="ChEBI" id="CHEBI:15377"/>
        <dbReference type="ChEBI" id="CHEBI:15378"/>
        <dbReference type="ChEBI" id="CHEBI:72959"/>
        <dbReference type="ChEBI" id="CHEBI:78646"/>
        <dbReference type="ChEBI" id="CHEBI:295975"/>
    </reaction>
    <physiologicalReaction direction="left-to-right" evidence="8">
        <dbReference type="Rhea" id="RHEA:45645"/>
    </physiologicalReaction>
</comment>
<comment type="caution">
    <text evidence="12">The sequence shown here is derived from an EMBL/GenBank/DDBJ whole genome shotgun (WGS) entry which is preliminary data.</text>
</comment>
<comment type="pathway">
    <text evidence="1">Lipid metabolism; sphingolipid metabolism.</text>
</comment>
<dbReference type="InterPro" id="IPR005135">
    <property type="entry name" value="Endo/exonuclease/phosphatase"/>
</dbReference>
<evidence type="ECO:0000256" key="8">
    <source>
        <dbReference type="ARBA" id="ARBA00049371"/>
    </source>
</evidence>
<evidence type="ECO:0000256" key="9">
    <source>
        <dbReference type="SAM" id="MobiDB-lite"/>
    </source>
</evidence>
<protein>
    <recommendedName>
        <fullName evidence="4">sphingomyelin phosphodiesterase</fullName>
        <ecNumber evidence="4">3.1.4.12</ecNumber>
    </recommendedName>
</protein>
<comment type="similarity">
    <text evidence="3">Belongs to the neutral sphingomyelinase family.</text>
</comment>
<keyword evidence="5" id="KW-0378">Hydrolase</keyword>
<dbReference type="PANTHER" id="PTHR16320">
    <property type="entry name" value="SPHINGOMYELINASE FAMILY MEMBER"/>
    <property type="match status" value="1"/>
</dbReference>
<organism evidence="12 13">
    <name type="scientific">Coilia grayii</name>
    <name type="common">Gray's grenadier anchovy</name>
    <dbReference type="NCBI Taxonomy" id="363190"/>
    <lineage>
        <taxon>Eukaryota</taxon>
        <taxon>Metazoa</taxon>
        <taxon>Chordata</taxon>
        <taxon>Craniata</taxon>
        <taxon>Vertebrata</taxon>
        <taxon>Euteleostomi</taxon>
        <taxon>Actinopterygii</taxon>
        <taxon>Neopterygii</taxon>
        <taxon>Teleostei</taxon>
        <taxon>Clupei</taxon>
        <taxon>Clupeiformes</taxon>
        <taxon>Clupeoidei</taxon>
        <taxon>Engraulidae</taxon>
        <taxon>Coilinae</taxon>
        <taxon>Coilia</taxon>
    </lineage>
</organism>
<evidence type="ECO:0000256" key="5">
    <source>
        <dbReference type="ARBA" id="ARBA00022801"/>
    </source>
</evidence>
<dbReference type="Gene3D" id="3.60.10.10">
    <property type="entry name" value="Endonuclease/exonuclease/phosphatase"/>
    <property type="match status" value="1"/>
</dbReference>
<name>A0ABD1JBZ2_9TELE</name>
<reference evidence="12 13" key="1">
    <citation type="submission" date="2024-09" db="EMBL/GenBank/DDBJ databases">
        <title>A chromosome-level genome assembly of Gray's grenadier anchovy, Coilia grayii.</title>
        <authorList>
            <person name="Fu Z."/>
        </authorList>
    </citation>
    <scope>NUCLEOTIDE SEQUENCE [LARGE SCALE GENOMIC DNA]</scope>
    <source>
        <strain evidence="12">G4</strain>
        <tissue evidence="12">Muscle</tissue>
    </source>
</reference>
<dbReference type="Proteomes" id="UP001591681">
    <property type="component" value="Unassembled WGS sequence"/>
</dbReference>
<comment type="pathway">
    <text evidence="2">Sphingolipid metabolism.</text>
</comment>
<dbReference type="PANTHER" id="PTHR16320:SF9">
    <property type="entry name" value="SPHINGOMYELIN PHOSPHODIESTERASE 5"/>
    <property type="match status" value="1"/>
</dbReference>
<dbReference type="Pfam" id="PF03372">
    <property type="entry name" value="Exo_endo_phos"/>
    <property type="match status" value="1"/>
</dbReference>
<dbReference type="CDD" id="cd09078">
    <property type="entry name" value="nSMase"/>
    <property type="match status" value="1"/>
</dbReference>
<dbReference type="InterPro" id="IPR017766">
    <property type="entry name" value="Sphingomyelinase/PLipase_C"/>
</dbReference>
<keyword evidence="13" id="KW-1185">Reference proteome</keyword>
<evidence type="ECO:0000256" key="1">
    <source>
        <dbReference type="ARBA" id="ARBA00004760"/>
    </source>
</evidence>
<keyword evidence="6" id="KW-0746">Sphingolipid metabolism</keyword>
<dbReference type="EC" id="3.1.4.12" evidence="4"/>
<feature type="region of interest" description="Disordered" evidence="9">
    <location>
        <begin position="178"/>
        <end position="239"/>
    </location>
</feature>
<dbReference type="GO" id="GO:0016020">
    <property type="term" value="C:membrane"/>
    <property type="evidence" value="ECO:0007669"/>
    <property type="project" value="GOC"/>
</dbReference>
<dbReference type="FunFam" id="3.60.10.10:FF:000114">
    <property type="entry name" value="Sphingomyelin phosphodiesterase 5"/>
    <property type="match status" value="1"/>
</dbReference>
<keyword evidence="10" id="KW-0472">Membrane</keyword>
<dbReference type="AlphaFoldDB" id="A0ABD1JBZ2"/>
<evidence type="ECO:0000259" key="11">
    <source>
        <dbReference type="Pfam" id="PF03372"/>
    </source>
</evidence>
<dbReference type="InterPro" id="IPR038772">
    <property type="entry name" value="Sph/SMPD2-like"/>
</dbReference>
<dbReference type="GO" id="GO:0006665">
    <property type="term" value="P:sphingolipid metabolic process"/>
    <property type="evidence" value="ECO:0007669"/>
    <property type="project" value="UniProtKB-KW"/>
</dbReference>
<feature type="transmembrane region" description="Helical" evidence="10">
    <location>
        <begin position="15"/>
        <end position="38"/>
    </location>
</feature>
<evidence type="ECO:0000256" key="4">
    <source>
        <dbReference type="ARBA" id="ARBA00012369"/>
    </source>
</evidence>
<evidence type="ECO:0000256" key="10">
    <source>
        <dbReference type="SAM" id="Phobius"/>
    </source>
</evidence>
<feature type="transmembrane region" description="Helical" evidence="10">
    <location>
        <begin position="58"/>
        <end position="86"/>
    </location>
</feature>
<feature type="domain" description="Endonuclease/exonuclease/phosphatase" evidence="11">
    <location>
        <begin position="290"/>
        <end position="553"/>
    </location>
</feature>
<evidence type="ECO:0000313" key="12">
    <source>
        <dbReference type="EMBL" id="KAL2083835.1"/>
    </source>
</evidence>
<sequence>MALRASPFPSVCVSWLHAVSWALVFPSFWLLDRLLACVRSTTREREGRREEECYYRPLVVLCGTLLFLALFLAWAPLGLLGFLLWAPLQAARRPFCYRQGVPSLAVDERNAEWRRLGRVSLGFATANLCLLPDGLARFNNLSDTQRRATAIGGSVVLGVTRPNIRIFVDSPSSCGTPSASSSLLSHNAPGPASYGATHTQAPPPADATNDATLEKATPPHSRSPASIAPWPLPVANSDQNSSPLEGGVCVGGVLGGGAVQGGGQTPPSALGPTGVLRADVPVEVSAMFPPALDFLCLQEVFDVRAAERLCASLAPLFGHVLYDVGGYACQPPLSCSAFKFFNSGLLLASRHPLVAAHYHCFPNARGEDALAAKGLLCAKVLLDLQDQGDQRMVGYLNCTHLHAPEGDGAVRYEQLTMVCKWIAEFQEKHTEEGDTVVFDVLCGDLNFDNTSPDDALEQGHSVFERYRDPCRAAAGQEKPWVIGTLLEQPTLYDEEVSSPDSLQRTLQDEALRRQFLSPPLAKGGVPISEAEGGGPWVGRRIDYLLYRDTTTHTEVEELTYITQLAGMTDHLPVALRLSVSPPPPTDPDPQF</sequence>
<dbReference type="EMBL" id="JBHFQA010000017">
    <property type="protein sequence ID" value="KAL2083835.1"/>
    <property type="molecule type" value="Genomic_DNA"/>
</dbReference>
<dbReference type="SUPFAM" id="SSF56219">
    <property type="entry name" value="DNase I-like"/>
    <property type="match status" value="1"/>
</dbReference>
<gene>
    <name evidence="12" type="ORF">ACEWY4_019353</name>
</gene>
<evidence type="ECO:0000313" key="13">
    <source>
        <dbReference type="Proteomes" id="UP001591681"/>
    </source>
</evidence>
<keyword evidence="10" id="KW-1133">Transmembrane helix</keyword>
<dbReference type="InterPro" id="IPR036691">
    <property type="entry name" value="Endo/exonu/phosph_ase_sf"/>
</dbReference>